<comment type="caution">
    <text evidence="2">The sequence shown here is derived from an EMBL/GenBank/DDBJ whole genome shotgun (WGS) entry which is preliminary data.</text>
</comment>
<evidence type="ECO:0000313" key="2">
    <source>
        <dbReference type="EMBL" id="CAF1610469.1"/>
    </source>
</evidence>
<evidence type="ECO:0000313" key="3">
    <source>
        <dbReference type="Proteomes" id="UP000663828"/>
    </source>
</evidence>
<proteinExistence type="predicted"/>
<feature type="region of interest" description="Disordered" evidence="1">
    <location>
        <begin position="345"/>
        <end position="367"/>
    </location>
</feature>
<dbReference type="InterPro" id="IPR029044">
    <property type="entry name" value="Nucleotide-diphossugar_trans"/>
</dbReference>
<protein>
    <submittedName>
        <fullName evidence="2">Uncharacterized protein</fullName>
    </submittedName>
</protein>
<keyword evidence="3" id="KW-1185">Reference proteome</keyword>
<sequence>MGSHSSKKGPFSRIPEYNLDHFGVITILFNPMKYRSRYEWYHRFDEHMSRSNVTLLTVECIFDCADGLDLPQQKFEITRPNDSRHLQIRAPSVLWLKENLINIAVKRLPAFVEYVAWIDCDIEFERLDWAQITIHQLQQYSVVQLFDIAYFLGPGGKNDVLREDYSFVYAYRHDQPLDARRSSTCLFHPGYGWAMRRSVFENMGGLLEFAVLGSGDLHFAYALINRIDETIPYSVHDDYRSLARIWGQRVAQLVGNGSSVGYLPIHIRHYWHGSRENRGYFERWSILEEHQYSPLRDLEKNDYLALIRLNAHLRKVSADDAKRLSSFEKAIVAYFRSRDEDSLEKTIPSVNNPNTKSSLSNTLPPPRIKDVDQASDEYHEYTLLENMRSGHVVNQPNATSVSNTPQFYYRQSLNTDHPSGYHNHGFHSDYTHSARQNLVSELASMTEVSF</sequence>
<reference evidence="2" key="1">
    <citation type="submission" date="2021-02" db="EMBL/GenBank/DDBJ databases">
        <authorList>
            <person name="Nowell W R."/>
        </authorList>
    </citation>
    <scope>NUCLEOTIDE SEQUENCE</scope>
</reference>
<organism evidence="2 3">
    <name type="scientific">Adineta ricciae</name>
    <name type="common">Rotifer</name>
    <dbReference type="NCBI Taxonomy" id="249248"/>
    <lineage>
        <taxon>Eukaryota</taxon>
        <taxon>Metazoa</taxon>
        <taxon>Spiralia</taxon>
        <taxon>Gnathifera</taxon>
        <taxon>Rotifera</taxon>
        <taxon>Eurotatoria</taxon>
        <taxon>Bdelloidea</taxon>
        <taxon>Adinetida</taxon>
        <taxon>Adinetidae</taxon>
        <taxon>Adineta</taxon>
    </lineage>
</organism>
<evidence type="ECO:0000256" key="1">
    <source>
        <dbReference type="SAM" id="MobiDB-lite"/>
    </source>
</evidence>
<dbReference type="Proteomes" id="UP000663828">
    <property type="component" value="Unassembled WGS sequence"/>
</dbReference>
<dbReference type="AlphaFoldDB" id="A0A816BGD8"/>
<dbReference type="SUPFAM" id="SSF53448">
    <property type="entry name" value="Nucleotide-diphospho-sugar transferases"/>
    <property type="match status" value="1"/>
</dbReference>
<feature type="compositionally biased region" description="Polar residues" evidence="1">
    <location>
        <begin position="348"/>
        <end position="362"/>
    </location>
</feature>
<gene>
    <name evidence="2" type="ORF">XAT740_LOCUS48836</name>
</gene>
<name>A0A816BGD8_ADIRI</name>
<dbReference type="EMBL" id="CAJNOR010007090">
    <property type="protein sequence ID" value="CAF1610469.1"/>
    <property type="molecule type" value="Genomic_DNA"/>
</dbReference>
<accession>A0A816BGD8</accession>